<sequence length="175" mass="19956">MGKLSKIGWHVLYVKSRHEIKVDKLLKENKIESFVPMIKTIRSWSDRKKTIEIPLFSSYVFVNIKSSLDLYKALSVDGACAYIRFGSEYAIVKQQEIDQIKFIVGEKDITDIEIDNNNCKVGDIKKIQYGALNGVECEILNVNNVNKIIVRVKSLQQNIKATIPSCYLKEISEVA</sequence>
<dbReference type="NCBIfam" id="NF033644">
    <property type="entry name" value="antiterm_UpxY"/>
    <property type="match status" value="1"/>
</dbReference>
<comment type="caution">
    <text evidence="5">The sequence shown here is derived from an EMBL/GenBank/DDBJ whole genome shotgun (WGS) entry which is preliminary data.</text>
</comment>
<gene>
    <name evidence="5" type="ORF">GCM10007384_37370</name>
</gene>
<dbReference type="Proteomes" id="UP000601108">
    <property type="component" value="Unassembled WGS sequence"/>
</dbReference>
<dbReference type="PANTHER" id="PTHR30265">
    <property type="entry name" value="RHO-INTERACTING TRANSCRIPTION TERMINATION FACTOR NUSG"/>
    <property type="match status" value="1"/>
</dbReference>
<dbReference type="GO" id="GO:0031564">
    <property type="term" value="P:transcription antitermination"/>
    <property type="evidence" value="ECO:0007669"/>
    <property type="project" value="UniProtKB-KW"/>
</dbReference>
<dbReference type="InterPro" id="IPR036735">
    <property type="entry name" value="NGN_dom_sf"/>
</dbReference>
<dbReference type="SUPFAM" id="SSF82679">
    <property type="entry name" value="N-utilization substance G protein NusG, N-terminal domain"/>
    <property type="match status" value="1"/>
</dbReference>
<dbReference type="RefSeq" id="WP_035088610.1">
    <property type="nucleotide sequence ID" value="NZ_BMWS01000038.1"/>
</dbReference>
<dbReference type="InterPro" id="IPR043425">
    <property type="entry name" value="NusG-like"/>
</dbReference>
<proteinExistence type="predicted"/>
<evidence type="ECO:0000256" key="2">
    <source>
        <dbReference type="ARBA" id="ARBA00023015"/>
    </source>
</evidence>
<evidence type="ECO:0000313" key="6">
    <source>
        <dbReference type="Proteomes" id="UP000601108"/>
    </source>
</evidence>
<name>A0A918JYF0_9FLAO</name>
<keyword evidence="6" id="KW-1185">Reference proteome</keyword>
<reference evidence="5 6" key="1">
    <citation type="journal article" date="2014" name="Int. J. Syst. Evol. Microbiol.">
        <title>Complete genome sequence of Corynebacterium casei LMG S-19264T (=DSM 44701T), isolated from a smear-ripened cheese.</title>
        <authorList>
            <consortium name="US DOE Joint Genome Institute (JGI-PGF)"/>
            <person name="Walter F."/>
            <person name="Albersmeier A."/>
            <person name="Kalinowski J."/>
            <person name="Ruckert C."/>
        </authorList>
    </citation>
    <scope>NUCLEOTIDE SEQUENCE [LARGE SCALE GENOMIC DNA]</scope>
    <source>
        <strain evidence="5 6">KCTC 12285</strain>
    </source>
</reference>
<accession>A0A918JYF0</accession>
<dbReference type="CDD" id="cd09895">
    <property type="entry name" value="NGN_SP_UpxY"/>
    <property type="match status" value="1"/>
</dbReference>
<keyword evidence="1" id="KW-0889">Transcription antitermination</keyword>
<feature type="domain" description="NusG-like N-terminal" evidence="4">
    <location>
        <begin position="9"/>
        <end position="100"/>
    </location>
</feature>
<evidence type="ECO:0000259" key="4">
    <source>
        <dbReference type="Pfam" id="PF02357"/>
    </source>
</evidence>
<evidence type="ECO:0000313" key="5">
    <source>
        <dbReference type="EMBL" id="GGX33151.1"/>
    </source>
</evidence>
<dbReference type="EMBL" id="BMWS01000038">
    <property type="protein sequence ID" value="GGX33151.1"/>
    <property type="molecule type" value="Genomic_DNA"/>
</dbReference>
<dbReference type="Pfam" id="PF02357">
    <property type="entry name" value="NusG"/>
    <property type="match status" value="1"/>
</dbReference>
<dbReference type="Gene3D" id="3.30.70.940">
    <property type="entry name" value="NusG, N-terminal domain"/>
    <property type="match status" value="1"/>
</dbReference>
<dbReference type="PANTHER" id="PTHR30265:SF4">
    <property type="entry name" value="KOW MOTIF FAMILY PROTEIN, EXPRESSED"/>
    <property type="match status" value="1"/>
</dbReference>
<protein>
    <submittedName>
        <fullName evidence="5">Transcription antitermination protein NusG</fullName>
    </submittedName>
</protein>
<dbReference type="GO" id="GO:0006354">
    <property type="term" value="P:DNA-templated transcription elongation"/>
    <property type="evidence" value="ECO:0007669"/>
    <property type="project" value="InterPro"/>
</dbReference>
<keyword evidence="2" id="KW-0805">Transcription regulation</keyword>
<dbReference type="AlphaFoldDB" id="A0A918JYF0"/>
<dbReference type="InterPro" id="IPR006645">
    <property type="entry name" value="NGN-like_dom"/>
</dbReference>
<evidence type="ECO:0000256" key="1">
    <source>
        <dbReference type="ARBA" id="ARBA00022814"/>
    </source>
</evidence>
<keyword evidence="3" id="KW-0804">Transcription</keyword>
<evidence type="ECO:0000256" key="3">
    <source>
        <dbReference type="ARBA" id="ARBA00023163"/>
    </source>
</evidence>
<organism evidence="5 6">
    <name type="scientific">Aquimarina muelleri</name>
    <dbReference type="NCBI Taxonomy" id="279356"/>
    <lineage>
        <taxon>Bacteria</taxon>
        <taxon>Pseudomonadati</taxon>
        <taxon>Bacteroidota</taxon>
        <taxon>Flavobacteriia</taxon>
        <taxon>Flavobacteriales</taxon>
        <taxon>Flavobacteriaceae</taxon>
        <taxon>Aquimarina</taxon>
    </lineage>
</organism>